<accession>A0A1H3NBE9</accession>
<evidence type="ECO:0000256" key="1">
    <source>
        <dbReference type="SAM" id="Phobius"/>
    </source>
</evidence>
<keyword evidence="1" id="KW-0472">Membrane</keyword>
<name>A0A1H3NBE9_9MICO</name>
<keyword evidence="1" id="KW-1133">Transmembrane helix</keyword>
<feature type="transmembrane region" description="Helical" evidence="1">
    <location>
        <begin position="41"/>
        <end position="65"/>
    </location>
</feature>
<reference evidence="2 3" key="1">
    <citation type="submission" date="2016-10" db="EMBL/GenBank/DDBJ databases">
        <authorList>
            <person name="de Groot N.N."/>
        </authorList>
    </citation>
    <scope>NUCLEOTIDE SEQUENCE [LARGE SCALE GENOMIC DNA]</scope>
    <source>
        <strain evidence="2 3">CGMCC 4.3491</strain>
    </source>
</reference>
<organism evidence="2 3">
    <name type="scientific">Herbiconiux ginsengi</name>
    <dbReference type="NCBI Taxonomy" id="381665"/>
    <lineage>
        <taxon>Bacteria</taxon>
        <taxon>Bacillati</taxon>
        <taxon>Actinomycetota</taxon>
        <taxon>Actinomycetes</taxon>
        <taxon>Micrococcales</taxon>
        <taxon>Microbacteriaceae</taxon>
        <taxon>Herbiconiux</taxon>
    </lineage>
</organism>
<dbReference type="OrthoDB" id="4981655at2"/>
<evidence type="ECO:0000313" key="3">
    <source>
        <dbReference type="Proteomes" id="UP000198891"/>
    </source>
</evidence>
<dbReference type="EMBL" id="FNPZ01000001">
    <property type="protein sequence ID" value="SDY86083.1"/>
    <property type="molecule type" value="Genomic_DNA"/>
</dbReference>
<dbReference type="Proteomes" id="UP000198891">
    <property type="component" value="Unassembled WGS sequence"/>
</dbReference>
<dbReference type="AlphaFoldDB" id="A0A1H3NBE9"/>
<keyword evidence="1" id="KW-0812">Transmembrane</keyword>
<proteinExistence type="predicted"/>
<feature type="transmembrane region" description="Helical" evidence="1">
    <location>
        <begin position="72"/>
        <end position="90"/>
    </location>
</feature>
<feature type="transmembrane region" description="Helical" evidence="1">
    <location>
        <begin position="7"/>
        <end position="35"/>
    </location>
</feature>
<dbReference type="STRING" id="381665.SAMN05216554_1774"/>
<dbReference type="RefSeq" id="WP_092551546.1">
    <property type="nucleotide sequence ID" value="NZ_FNPZ01000001.1"/>
</dbReference>
<protein>
    <submittedName>
        <fullName evidence="2">Uncharacterized protein</fullName>
    </submittedName>
</protein>
<sequence>MAQRPGGVTLVAVIVWIQGLLTLIGGIIALIGAFAPGVVGGAFLAVAIISIVIGIITIAVGFGLLRGSNGARILTTVVLVISLATAIFSLFTTNSFWSQVVSALLAVIGLILLYTQRANEYFRE</sequence>
<gene>
    <name evidence="2" type="ORF">SAMN05216554_1774</name>
</gene>
<keyword evidence="3" id="KW-1185">Reference proteome</keyword>
<evidence type="ECO:0000313" key="2">
    <source>
        <dbReference type="EMBL" id="SDY86083.1"/>
    </source>
</evidence>
<feature type="transmembrane region" description="Helical" evidence="1">
    <location>
        <begin position="96"/>
        <end position="115"/>
    </location>
</feature>